<dbReference type="Proteomes" id="UP001358417">
    <property type="component" value="Unassembled WGS sequence"/>
</dbReference>
<feature type="compositionally biased region" description="Polar residues" evidence="3">
    <location>
        <begin position="325"/>
        <end position="340"/>
    </location>
</feature>
<organism evidence="4 5">
    <name type="scientific">Exophiala bonariae</name>
    <dbReference type="NCBI Taxonomy" id="1690606"/>
    <lineage>
        <taxon>Eukaryota</taxon>
        <taxon>Fungi</taxon>
        <taxon>Dikarya</taxon>
        <taxon>Ascomycota</taxon>
        <taxon>Pezizomycotina</taxon>
        <taxon>Eurotiomycetes</taxon>
        <taxon>Chaetothyriomycetidae</taxon>
        <taxon>Chaetothyriales</taxon>
        <taxon>Herpotrichiellaceae</taxon>
        <taxon>Exophiala</taxon>
    </lineage>
</organism>
<gene>
    <name evidence="4" type="ORF">LTR84_001573</name>
</gene>
<keyword evidence="2" id="KW-0408">Iron</keyword>
<dbReference type="GeneID" id="89969793"/>
<feature type="region of interest" description="Disordered" evidence="3">
    <location>
        <begin position="322"/>
        <end position="351"/>
    </location>
</feature>
<protein>
    <submittedName>
        <fullName evidence="4">Uncharacterized protein</fullName>
    </submittedName>
</protein>
<dbReference type="EMBL" id="JAVRRD010000010">
    <property type="protein sequence ID" value="KAK5054681.1"/>
    <property type="molecule type" value="Genomic_DNA"/>
</dbReference>
<keyword evidence="1" id="KW-0677">Repeat</keyword>
<evidence type="ECO:0000313" key="4">
    <source>
        <dbReference type="EMBL" id="KAK5054681.1"/>
    </source>
</evidence>
<evidence type="ECO:0000256" key="1">
    <source>
        <dbReference type="ARBA" id="ARBA00022737"/>
    </source>
</evidence>
<evidence type="ECO:0000313" key="5">
    <source>
        <dbReference type="Proteomes" id="UP001358417"/>
    </source>
</evidence>
<evidence type="ECO:0000256" key="2">
    <source>
        <dbReference type="ARBA" id="ARBA00023004"/>
    </source>
</evidence>
<dbReference type="GO" id="GO:0019760">
    <property type="term" value="P:glucosinolate metabolic process"/>
    <property type="evidence" value="ECO:0007669"/>
    <property type="project" value="UniProtKB-ARBA"/>
</dbReference>
<sequence>MAEAVAAFYAVETVVEGAAVGAVAVARSTAPLHLSFRKIRSPAKGRELARSGHTVNIVRGKAYVIGGVGDNGREAAIAALTLPVASSTAGEGTLNPQDFQVVRPEYRVLDRPLAEKPQPSDEQISQDEIFCRVGHSSTAIDDKLFITGGESVATGGSTHSLEKFVVFDTLTNGYSVLEADISSCVDGIPPPRTNHSATVSPLPPANSLPGGPTLDAHGTIFIHGGRSTGSEAGETLRDTWAFDIGTRAWAKLPDIPDPGPLEIAGEGRIVYRNDRLWRLGDGFGRVMYLDLNKANSAGTGSQISVALKDGVCWEVVNFGTEVTDGESQGTSSAPTTNQPVSLPLPRVSSGTVPITTGSGREYLIYFMGRDSMTGPHDDFWTFQIDAESNTAASVKDKIRDALPVDPDSSWKSGRHTWAKCELVADQQKKIAEEKQETKDTLSEWPPGLYDFGSDVWADQGRDSFLIWGGKKGGKNSSQGAVVDGGWVVTAK</sequence>
<dbReference type="AlphaFoldDB" id="A0AAV9ND22"/>
<name>A0AAV9ND22_9EURO</name>
<dbReference type="Gene3D" id="2.120.10.80">
    <property type="entry name" value="Kelch-type beta propeller"/>
    <property type="match status" value="1"/>
</dbReference>
<accession>A0AAV9ND22</accession>
<dbReference type="InterPro" id="IPR015915">
    <property type="entry name" value="Kelch-typ_b-propeller"/>
</dbReference>
<dbReference type="SUPFAM" id="SSF117281">
    <property type="entry name" value="Kelch motif"/>
    <property type="match status" value="1"/>
</dbReference>
<comment type="caution">
    <text evidence="4">The sequence shown here is derived from an EMBL/GenBank/DDBJ whole genome shotgun (WGS) entry which is preliminary data.</text>
</comment>
<dbReference type="RefSeq" id="XP_064707454.1">
    <property type="nucleotide sequence ID" value="XM_064845196.1"/>
</dbReference>
<dbReference type="PANTHER" id="PTHR47435:SF4">
    <property type="entry name" value="KELCH REPEAT PROTEIN (AFU_ORTHOLOGUE AFUA_5G12780)"/>
    <property type="match status" value="1"/>
</dbReference>
<reference evidence="4 5" key="1">
    <citation type="submission" date="2023-08" db="EMBL/GenBank/DDBJ databases">
        <title>Black Yeasts Isolated from many extreme environments.</title>
        <authorList>
            <person name="Coleine C."/>
            <person name="Stajich J.E."/>
            <person name="Selbmann L."/>
        </authorList>
    </citation>
    <scope>NUCLEOTIDE SEQUENCE [LARGE SCALE GENOMIC DNA]</scope>
    <source>
        <strain evidence="4 5">CCFEE 5792</strain>
    </source>
</reference>
<proteinExistence type="predicted"/>
<dbReference type="PANTHER" id="PTHR47435">
    <property type="entry name" value="KELCH REPEAT PROTEIN (AFU_ORTHOLOGUE AFUA_5G12780)"/>
    <property type="match status" value="1"/>
</dbReference>
<evidence type="ECO:0000256" key="3">
    <source>
        <dbReference type="SAM" id="MobiDB-lite"/>
    </source>
</evidence>
<keyword evidence="5" id="KW-1185">Reference proteome</keyword>